<protein>
    <recommendedName>
        <fullName evidence="4">Capsule assembly protein Wzi</fullName>
    </recommendedName>
</protein>
<sequence>MRKLIYKATLLLAFVYLPVMIASAQDMAALKKQKPFSVSGTIGVGIGTYNVSGVPSRARSFSYLVSGSPVVSVYGISFPVGIVVSDQQRGFTQPFNQYGASPRYKWLTVHGGWRSVTFSPYTLGGAVFLGGGVEMNPGKLRLGFVYGRFNKAIEADSTKSTSYFSQIPAYKRTGYAAKIGYGTEDNHVDFIYMRAKDDSNSIRRPDALYNITPAENAVFGVSLKYKLFKHIVIESDVAGSLYTRDQGADTFSNELLKDAGVLNRLVKINASSQALTAGQASLGYEAQAFNIRVQYKRVDPNFQSMGAYYFETDVENYTLIPSFYFMRRRLIVNGSIGWQHDNILKDKSFRSNKTIGNVNVAFNEQAFGASVQYSNYGISQDRGLNPVIDTLRVSRTNHNVNAMLRYTLANEQLQQSFILVGNYQALVDLNKSTAGGTETNSKTGNLSWQGAFLKSGFNVSASYNYTVADAPFLHAVIHGPSVGLDKQLWQSRITLNTNWSYQLQTNNDTKAGRYISGTFTGSVRVSKRNALNATLGYLQSISDDEQQSPSFKEFRTNFTYAYTF</sequence>
<evidence type="ECO:0008006" key="4">
    <source>
        <dbReference type="Google" id="ProtNLM"/>
    </source>
</evidence>
<dbReference type="SUPFAM" id="SSF56935">
    <property type="entry name" value="Porins"/>
    <property type="match status" value="1"/>
</dbReference>
<gene>
    <name evidence="2" type="ORF">GCM10011379_52220</name>
</gene>
<keyword evidence="3" id="KW-1185">Reference proteome</keyword>
<feature type="chain" id="PRO_5037355397" description="Capsule assembly protein Wzi" evidence="1">
    <location>
        <begin position="25"/>
        <end position="564"/>
    </location>
</feature>
<dbReference type="EMBL" id="BMIB01000006">
    <property type="protein sequence ID" value="GGH80804.1"/>
    <property type="molecule type" value="Genomic_DNA"/>
</dbReference>
<dbReference type="Proteomes" id="UP000627292">
    <property type="component" value="Unassembled WGS sequence"/>
</dbReference>
<dbReference type="AlphaFoldDB" id="A0A917J3K1"/>
<comment type="caution">
    <text evidence="2">The sequence shown here is derived from an EMBL/GenBank/DDBJ whole genome shotgun (WGS) entry which is preliminary data.</text>
</comment>
<reference evidence="2" key="1">
    <citation type="journal article" date="2014" name="Int. J. Syst. Evol. Microbiol.">
        <title>Complete genome sequence of Corynebacterium casei LMG S-19264T (=DSM 44701T), isolated from a smear-ripened cheese.</title>
        <authorList>
            <consortium name="US DOE Joint Genome Institute (JGI-PGF)"/>
            <person name="Walter F."/>
            <person name="Albersmeier A."/>
            <person name="Kalinowski J."/>
            <person name="Ruckert C."/>
        </authorList>
    </citation>
    <scope>NUCLEOTIDE SEQUENCE</scope>
    <source>
        <strain evidence="2">CGMCC 1.15290</strain>
    </source>
</reference>
<dbReference type="RefSeq" id="WP_188958163.1">
    <property type="nucleotide sequence ID" value="NZ_BMIB01000006.1"/>
</dbReference>
<evidence type="ECO:0000313" key="3">
    <source>
        <dbReference type="Proteomes" id="UP000627292"/>
    </source>
</evidence>
<evidence type="ECO:0000313" key="2">
    <source>
        <dbReference type="EMBL" id="GGH80804.1"/>
    </source>
</evidence>
<accession>A0A917J3K1</accession>
<feature type="signal peptide" evidence="1">
    <location>
        <begin position="1"/>
        <end position="24"/>
    </location>
</feature>
<organism evidence="2 3">
    <name type="scientific">Filimonas zeae</name>
    <dbReference type="NCBI Taxonomy" id="1737353"/>
    <lineage>
        <taxon>Bacteria</taxon>
        <taxon>Pseudomonadati</taxon>
        <taxon>Bacteroidota</taxon>
        <taxon>Chitinophagia</taxon>
        <taxon>Chitinophagales</taxon>
        <taxon>Chitinophagaceae</taxon>
        <taxon>Filimonas</taxon>
    </lineage>
</organism>
<name>A0A917J3K1_9BACT</name>
<evidence type="ECO:0000256" key="1">
    <source>
        <dbReference type="SAM" id="SignalP"/>
    </source>
</evidence>
<reference evidence="2" key="2">
    <citation type="submission" date="2020-09" db="EMBL/GenBank/DDBJ databases">
        <authorList>
            <person name="Sun Q."/>
            <person name="Zhou Y."/>
        </authorList>
    </citation>
    <scope>NUCLEOTIDE SEQUENCE</scope>
    <source>
        <strain evidence="2">CGMCC 1.15290</strain>
    </source>
</reference>
<proteinExistence type="predicted"/>
<keyword evidence="1" id="KW-0732">Signal</keyword>